<dbReference type="InterPro" id="IPR036097">
    <property type="entry name" value="HisK_dim/P_sf"/>
</dbReference>
<dbReference type="Pfam" id="PF00512">
    <property type="entry name" value="HisKA"/>
    <property type="match status" value="1"/>
</dbReference>
<dbReference type="SMART" id="SM00388">
    <property type="entry name" value="HisKA"/>
    <property type="match status" value="1"/>
</dbReference>
<protein>
    <recommendedName>
        <fullName evidence="3">histidine kinase</fullName>
        <ecNumber evidence="3">2.7.13.3</ecNumber>
    </recommendedName>
</protein>
<reference evidence="14" key="2">
    <citation type="submission" date="2021-04" db="EMBL/GenBank/DDBJ databases">
        <authorList>
            <person name="Gilroy R."/>
        </authorList>
    </citation>
    <scope>NUCLEOTIDE SEQUENCE</scope>
    <source>
        <strain evidence="14">USASDec5-558</strain>
    </source>
</reference>
<feature type="compositionally biased region" description="Polar residues" evidence="11">
    <location>
        <begin position="37"/>
        <end position="48"/>
    </location>
</feature>
<evidence type="ECO:0000259" key="13">
    <source>
        <dbReference type="PROSITE" id="PS50109"/>
    </source>
</evidence>
<dbReference type="Gene3D" id="1.10.287.130">
    <property type="match status" value="1"/>
</dbReference>
<dbReference type="GO" id="GO:0005886">
    <property type="term" value="C:plasma membrane"/>
    <property type="evidence" value="ECO:0007669"/>
    <property type="project" value="TreeGrafter"/>
</dbReference>
<dbReference type="AlphaFoldDB" id="A0A9D1WC84"/>
<dbReference type="PRINTS" id="PR00344">
    <property type="entry name" value="BCTRLSENSOR"/>
</dbReference>
<dbReference type="Proteomes" id="UP000886829">
    <property type="component" value="Unassembled WGS sequence"/>
</dbReference>
<dbReference type="InterPro" id="IPR050428">
    <property type="entry name" value="TCS_sensor_his_kinase"/>
</dbReference>
<keyword evidence="9" id="KW-0902">Two-component regulatory system</keyword>
<evidence type="ECO:0000256" key="2">
    <source>
        <dbReference type="ARBA" id="ARBA00004141"/>
    </source>
</evidence>
<organism evidence="14 15">
    <name type="scientific">Candidatus Anaerobiospirillum pullistercoris</name>
    <dbReference type="NCBI Taxonomy" id="2838452"/>
    <lineage>
        <taxon>Bacteria</taxon>
        <taxon>Pseudomonadati</taxon>
        <taxon>Pseudomonadota</taxon>
        <taxon>Gammaproteobacteria</taxon>
        <taxon>Aeromonadales</taxon>
        <taxon>Succinivibrionaceae</taxon>
        <taxon>Anaerobiospirillum</taxon>
    </lineage>
</organism>
<dbReference type="PANTHER" id="PTHR45436:SF15">
    <property type="entry name" value="SENSOR HISTIDINE KINASE CUSS"/>
    <property type="match status" value="1"/>
</dbReference>
<dbReference type="CDD" id="cd00082">
    <property type="entry name" value="HisKA"/>
    <property type="match status" value="1"/>
</dbReference>
<evidence type="ECO:0000256" key="6">
    <source>
        <dbReference type="ARBA" id="ARBA00022692"/>
    </source>
</evidence>
<dbReference type="PROSITE" id="PS50109">
    <property type="entry name" value="HIS_KIN"/>
    <property type="match status" value="1"/>
</dbReference>
<evidence type="ECO:0000256" key="9">
    <source>
        <dbReference type="ARBA" id="ARBA00023012"/>
    </source>
</evidence>
<evidence type="ECO:0000313" key="15">
    <source>
        <dbReference type="Proteomes" id="UP000886829"/>
    </source>
</evidence>
<sequence length="866" mass="91179">MTTNKPVETHAAAELSSESAEKLLRAESTPRPEQGADQATSVSITSHRAAQEILAPEDDEDFQAFLAECGLPPSKPRVSAAAASNASAASASNASASAAEATAVATVAADTDSNAAVRKGALNSSSQRLKPDAGAEGPDPNNAEDYAAFQAFLAECHGTSSASQATHSAGVAVGAAVGATAKSKATSAHTCGDTSGVGQGQAGSSKFTDNSASLGSHNASGSATGSATGANGSEPSGAGFAPASVALSAVVGAAVNVSGFAADSSDSSDSSGATGASGVASAPQKASRPRMKRARRKHEFWRSLQFRVMMIFAFAGMIATATMGVMSYLKSYYNTQEFIDEELSQISQVVINYRMVLPRRWESPRHMRERVLRLRNDHGRIIVEYGTIEVPTGQGQDPQGQAAQQQMPRGQGMGMGMGPRYGMQGMHGMHRGAGAAGSGAYAGAGNAAGAGAGYGAGGAAPLPEDTLPSIEDLHRFNYDIMIAPLYGRPGDALYIPPGVSDGFYTVMVADQRVRAVVATNLVGQRFVVARPLSSMENINRQALISSLWQFLGINLLFIPLLMISVRMMFLTLNKIAKSLYKRTDDDLGPVIPENNRGFVPSELDGFVIALNRLFSRVNESIQSKRRFIADAAHEMRTPLTALSLQAEALELEDLSPSARRKVQRLKEGISRERELMTALLTLAREQNRVELNLETIDVLQLFTKLIDEQGLLADSLNIDLGVEGEVQYSIVTDRLRLMRVMSNLVSNAIKYTPKGGRIDLMAEQLSDGRLQLIVQDNGPGIPPEHLKHILEPFYRVHGDRSAVQGTGLGLAIVKASCDSIKAELKFANATPHGLIASVIVPPLTAADAAAAAAAAASEESEQSGNS</sequence>
<feature type="region of interest" description="Disordered" evidence="11">
    <location>
        <begin position="73"/>
        <end position="143"/>
    </location>
</feature>
<feature type="compositionally biased region" description="Low complexity" evidence="11">
    <location>
        <begin position="393"/>
        <end position="410"/>
    </location>
</feature>
<feature type="compositionally biased region" description="Basic and acidic residues" evidence="11">
    <location>
        <begin position="19"/>
        <end position="30"/>
    </location>
</feature>
<evidence type="ECO:0000256" key="1">
    <source>
        <dbReference type="ARBA" id="ARBA00000085"/>
    </source>
</evidence>
<evidence type="ECO:0000256" key="10">
    <source>
        <dbReference type="ARBA" id="ARBA00023136"/>
    </source>
</evidence>
<dbReference type="InterPro" id="IPR004358">
    <property type="entry name" value="Sig_transdc_His_kin-like_C"/>
</dbReference>
<dbReference type="EC" id="2.7.13.3" evidence="3"/>
<dbReference type="InterPro" id="IPR036890">
    <property type="entry name" value="HATPase_C_sf"/>
</dbReference>
<proteinExistence type="predicted"/>
<dbReference type="SMART" id="SM00387">
    <property type="entry name" value="HATPase_c"/>
    <property type="match status" value="1"/>
</dbReference>
<dbReference type="GO" id="GO:0000155">
    <property type="term" value="F:phosphorelay sensor kinase activity"/>
    <property type="evidence" value="ECO:0007669"/>
    <property type="project" value="InterPro"/>
</dbReference>
<feature type="domain" description="Histidine kinase" evidence="13">
    <location>
        <begin position="630"/>
        <end position="844"/>
    </location>
</feature>
<dbReference type="CDD" id="cd00075">
    <property type="entry name" value="HATPase"/>
    <property type="match status" value="1"/>
</dbReference>
<keyword evidence="6 12" id="KW-0812">Transmembrane</keyword>
<feature type="compositionally biased region" description="Polar residues" evidence="11">
    <location>
        <begin position="202"/>
        <end position="217"/>
    </location>
</feature>
<dbReference type="SUPFAM" id="SSF55874">
    <property type="entry name" value="ATPase domain of HSP90 chaperone/DNA topoisomerase II/histidine kinase"/>
    <property type="match status" value="1"/>
</dbReference>
<feature type="region of interest" description="Disordered" evidence="11">
    <location>
        <begin position="1"/>
        <end position="49"/>
    </location>
</feature>
<comment type="catalytic activity">
    <reaction evidence="1">
        <text>ATP + protein L-histidine = ADP + protein N-phospho-L-histidine.</text>
        <dbReference type="EC" id="2.7.13.3"/>
    </reaction>
</comment>
<dbReference type="InterPro" id="IPR003661">
    <property type="entry name" value="HisK_dim/P_dom"/>
</dbReference>
<name>A0A9D1WC84_9GAMM</name>
<dbReference type="EMBL" id="DXEV01000051">
    <property type="protein sequence ID" value="HIX56388.1"/>
    <property type="molecule type" value="Genomic_DNA"/>
</dbReference>
<evidence type="ECO:0000256" key="3">
    <source>
        <dbReference type="ARBA" id="ARBA00012438"/>
    </source>
</evidence>
<feature type="compositionally biased region" description="Low complexity" evidence="11">
    <location>
        <begin position="262"/>
        <end position="282"/>
    </location>
</feature>
<dbReference type="InterPro" id="IPR005467">
    <property type="entry name" value="His_kinase_dom"/>
</dbReference>
<feature type="compositionally biased region" description="Low complexity" evidence="11">
    <location>
        <begin position="218"/>
        <end position="233"/>
    </location>
</feature>
<dbReference type="Pfam" id="PF02518">
    <property type="entry name" value="HATPase_c"/>
    <property type="match status" value="1"/>
</dbReference>
<feature type="region of interest" description="Disordered" evidence="11">
    <location>
        <begin position="390"/>
        <end position="410"/>
    </location>
</feature>
<gene>
    <name evidence="14" type="ORF">H9850_02830</name>
</gene>
<feature type="region of interest" description="Disordered" evidence="11">
    <location>
        <begin position="262"/>
        <end position="294"/>
    </location>
</feature>
<comment type="subcellular location">
    <subcellularLocation>
        <location evidence="2">Membrane</location>
        <topology evidence="2">Multi-pass membrane protein</topology>
    </subcellularLocation>
</comment>
<dbReference type="PANTHER" id="PTHR45436">
    <property type="entry name" value="SENSOR HISTIDINE KINASE YKOH"/>
    <property type="match status" value="1"/>
</dbReference>
<keyword evidence="8 12" id="KW-1133">Transmembrane helix</keyword>
<evidence type="ECO:0000256" key="7">
    <source>
        <dbReference type="ARBA" id="ARBA00022777"/>
    </source>
</evidence>
<keyword evidence="10 12" id="KW-0472">Membrane</keyword>
<evidence type="ECO:0000256" key="8">
    <source>
        <dbReference type="ARBA" id="ARBA00022989"/>
    </source>
</evidence>
<feature type="transmembrane region" description="Helical" evidence="12">
    <location>
        <begin position="306"/>
        <end position="329"/>
    </location>
</feature>
<accession>A0A9D1WC84</accession>
<evidence type="ECO:0000256" key="12">
    <source>
        <dbReference type="SAM" id="Phobius"/>
    </source>
</evidence>
<dbReference type="SUPFAM" id="SSF47384">
    <property type="entry name" value="Homodimeric domain of signal transducing histidine kinase"/>
    <property type="match status" value="1"/>
</dbReference>
<feature type="region of interest" description="Disordered" evidence="11">
    <location>
        <begin position="184"/>
        <end position="235"/>
    </location>
</feature>
<evidence type="ECO:0000256" key="11">
    <source>
        <dbReference type="SAM" id="MobiDB-lite"/>
    </source>
</evidence>
<evidence type="ECO:0000256" key="5">
    <source>
        <dbReference type="ARBA" id="ARBA00022679"/>
    </source>
</evidence>
<comment type="caution">
    <text evidence="14">The sequence shown here is derived from an EMBL/GenBank/DDBJ whole genome shotgun (WGS) entry which is preliminary data.</text>
</comment>
<reference evidence="14" key="1">
    <citation type="journal article" date="2021" name="PeerJ">
        <title>Extensive microbial diversity within the chicken gut microbiome revealed by metagenomics and culture.</title>
        <authorList>
            <person name="Gilroy R."/>
            <person name="Ravi A."/>
            <person name="Getino M."/>
            <person name="Pursley I."/>
            <person name="Horton D.L."/>
            <person name="Alikhan N.F."/>
            <person name="Baker D."/>
            <person name="Gharbi K."/>
            <person name="Hall N."/>
            <person name="Watson M."/>
            <person name="Adriaenssens E.M."/>
            <person name="Foster-Nyarko E."/>
            <person name="Jarju S."/>
            <person name="Secka A."/>
            <person name="Antonio M."/>
            <person name="Oren A."/>
            <person name="Chaudhuri R.R."/>
            <person name="La Ragione R."/>
            <person name="Hildebrand F."/>
            <person name="Pallen M.J."/>
        </authorList>
    </citation>
    <scope>NUCLEOTIDE SEQUENCE</scope>
    <source>
        <strain evidence="14">USASDec5-558</strain>
    </source>
</reference>
<keyword evidence="4" id="KW-0597">Phosphoprotein</keyword>
<dbReference type="InterPro" id="IPR003594">
    <property type="entry name" value="HATPase_dom"/>
</dbReference>
<keyword evidence="7" id="KW-0418">Kinase</keyword>
<evidence type="ECO:0000313" key="14">
    <source>
        <dbReference type="EMBL" id="HIX56388.1"/>
    </source>
</evidence>
<dbReference type="Gene3D" id="3.30.565.10">
    <property type="entry name" value="Histidine kinase-like ATPase, C-terminal domain"/>
    <property type="match status" value="1"/>
</dbReference>
<evidence type="ECO:0000256" key="4">
    <source>
        <dbReference type="ARBA" id="ARBA00022553"/>
    </source>
</evidence>
<keyword evidence="5" id="KW-0808">Transferase</keyword>
<feature type="compositionally biased region" description="Low complexity" evidence="11">
    <location>
        <begin position="78"/>
        <end position="116"/>
    </location>
</feature>
<feature type="transmembrane region" description="Helical" evidence="12">
    <location>
        <begin position="547"/>
        <end position="572"/>
    </location>
</feature>